<feature type="coiled-coil region" evidence="1">
    <location>
        <begin position="127"/>
        <end position="190"/>
    </location>
</feature>
<feature type="compositionally biased region" description="Basic residues" evidence="2">
    <location>
        <begin position="698"/>
        <end position="707"/>
    </location>
</feature>
<feature type="compositionally biased region" description="Low complexity" evidence="2">
    <location>
        <begin position="259"/>
        <end position="270"/>
    </location>
</feature>
<dbReference type="PANTHER" id="PTHR23159:SF60">
    <property type="entry name" value="SPINDLE ASSEMBLY ABNORMAL PROTEIN 4"/>
    <property type="match status" value="1"/>
</dbReference>
<dbReference type="EMBL" id="JAPDFR010000008">
    <property type="protein sequence ID" value="KAK0384666.1"/>
    <property type="molecule type" value="Genomic_DNA"/>
</dbReference>
<keyword evidence="4" id="KW-1185">Reference proteome</keyword>
<accession>A0AA39GCL3</accession>
<organism evidence="3 4">
    <name type="scientific">Sarocladium strictum</name>
    <name type="common">Black bundle disease fungus</name>
    <name type="synonym">Acremonium strictum</name>
    <dbReference type="NCBI Taxonomy" id="5046"/>
    <lineage>
        <taxon>Eukaryota</taxon>
        <taxon>Fungi</taxon>
        <taxon>Dikarya</taxon>
        <taxon>Ascomycota</taxon>
        <taxon>Pezizomycotina</taxon>
        <taxon>Sordariomycetes</taxon>
        <taxon>Hypocreomycetidae</taxon>
        <taxon>Hypocreales</taxon>
        <taxon>Sarocladiaceae</taxon>
        <taxon>Sarocladium</taxon>
    </lineage>
</organism>
<feature type="region of interest" description="Disordered" evidence="2">
    <location>
        <begin position="697"/>
        <end position="724"/>
    </location>
</feature>
<feature type="region of interest" description="Disordered" evidence="2">
    <location>
        <begin position="243"/>
        <end position="285"/>
    </location>
</feature>
<evidence type="ECO:0000256" key="2">
    <source>
        <dbReference type="SAM" id="MobiDB-lite"/>
    </source>
</evidence>
<name>A0AA39GCL3_SARSR</name>
<keyword evidence="1" id="KW-0175">Coiled coil</keyword>
<gene>
    <name evidence="3" type="ORF">NLU13_8752</name>
</gene>
<sequence length="724" mass="79546">MAEMTPTAVRGSRRSNIGVGQEHADTSPEITTARTPRRGTKRVRFSDPGPALLHDGSVSASASSGLTPMVRRTSLSNHKRRRVSAPIRPFLGPGSATGQASLCQAPDAIVDGRVQRRLRRSNVRDIVNKLDLEKKRSSSELKALRNELRARDQEIYELQNATIIVDNERIWDLERQVADLQREVERRTRDDDTELNDDRSLNWTLAARDPFEDDFMDLGDDAEDSRFGNATIGQFVCSTPSKARSSFPTSSFPTPPATSPTAPATPTARFVLPPPTPSSHAGVQVSLEDAEKVQLQEELASLRLEMSKLTGTLGSYQSLAGKLEEQLSHADHNGSADVTDPLDTLEGRVAELLRAASDRRAALQQLTESIEQLGFPGSDADAMVASLATHFRAARLELEYLTPGEITLPLTSHGAEVLDLLLTRLRELATRVKEGEDSIDEYHEIELSLRKQLDARVSVMDALKAEMGKAQKLMMDRDTRIHELEVGNSRLKGAVSGYVRDISELEKLVESLEQQSNDAAATHTAKEESSRRSISSKDDVIEELEVKLSAAARRAESLQQQLTDASATHSRQIGALNRQHGKALALRDARVAELRLEIDRVNESIRAAHETIRGLRVEKGGMQTKMEEERRRAKAALDAMKEELQRVLQMSQDFLDTPRKDGSVSGVTSTAEPRSASPIATGGKIAAGSLLAGELARRGSKKLRRRHDSGLGLMDDEEVEACAE</sequence>
<feature type="region of interest" description="Disordered" evidence="2">
    <location>
        <begin position="515"/>
        <end position="536"/>
    </location>
</feature>
<dbReference type="PANTHER" id="PTHR23159">
    <property type="entry name" value="CENTROSOMAL PROTEIN 2"/>
    <property type="match status" value="1"/>
</dbReference>
<proteinExistence type="predicted"/>
<feature type="coiled-coil region" evidence="1">
    <location>
        <begin position="285"/>
        <end position="312"/>
    </location>
</feature>
<evidence type="ECO:0000313" key="3">
    <source>
        <dbReference type="EMBL" id="KAK0384666.1"/>
    </source>
</evidence>
<dbReference type="AlphaFoldDB" id="A0AA39GCL3"/>
<dbReference type="Proteomes" id="UP001175261">
    <property type="component" value="Unassembled WGS sequence"/>
</dbReference>
<protein>
    <submittedName>
        <fullName evidence="3">Uncharacterized protein</fullName>
    </submittedName>
</protein>
<feature type="region of interest" description="Disordered" evidence="2">
    <location>
        <begin position="656"/>
        <end position="681"/>
    </location>
</feature>
<feature type="region of interest" description="Disordered" evidence="2">
    <location>
        <begin position="1"/>
        <end position="64"/>
    </location>
</feature>
<comment type="caution">
    <text evidence="3">The sequence shown here is derived from an EMBL/GenBank/DDBJ whole genome shotgun (WGS) entry which is preliminary data.</text>
</comment>
<reference evidence="3" key="1">
    <citation type="submission" date="2022-10" db="EMBL/GenBank/DDBJ databases">
        <title>Determination and structural analysis of whole genome sequence of Sarocladium strictum F4-1.</title>
        <authorList>
            <person name="Hu L."/>
            <person name="Jiang Y."/>
        </authorList>
    </citation>
    <scope>NUCLEOTIDE SEQUENCE</scope>
    <source>
        <strain evidence="3">F4-1</strain>
    </source>
</reference>
<feature type="compositionally biased region" description="Acidic residues" evidence="2">
    <location>
        <begin position="714"/>
        <end position="724"/>
    </location>
</feature>
<feature type="compositionally biased region" description="Basic and acidic residues" evidence="2">
    <location>
        <begin position="524"/>
        <end position="536"/>
    </location>
</feature>
<evidence type="ECO:0000313" key="4">
    <source>
        <dbReference type="Proteomes" id="UP001175261"/>
    </source>
</evidence>
<feature type="compositionally biased region" description="Low complexity" evidence="2">
    <location>
        <begin position="243"/>
        <end position="252"/>
    </location>
</feature>
<evidence type="ECO:0000256" key="1">
    <source>
        <dbReference type="SAM" id="Coils"/>
    </source>
</evidence>